<sequence>MSQALTPEILSSNDANMVAIQPPTAIDPAAVAAAEEAKALVQAAYTMALHRPRNYMQARQRILDACKRPAFAAAVEYAKPVGGSTVRGPSIRFAELAIQQWGNIRVDTTTTFENDEFRKIRVQVLDLETNSCFGKVITVYKTVERRNGTGREIIRSRTNTNGQTVFIVRATEEELAVKEAAAISKVVRNEGLRLIPQDIIDEALEAAKAARRGDVSDPQERIRKVCDLFSAMRVTPEDLTLYLRCPIDKASPAQIDDLQTVYTAIRSGEAKWSDYVQYEDANPESGTANTAEKLKGKLSGVKAVGGKVTNGPTSTAENGPPPASQERTISCPRKDGASVPEDDCFYCPERENCPELTPAVQS</sequence>
<gene>
    <name evidence="2" type="ORF">HNQ38_002019</name>
</gene>
<evidence type="ECO:0000313" key="2">
    <source>
        <dbReference type="EMBL" id="MBB5143919.1"/>
    </source>
</evidence>
<proteinExistence type="predicted"/>
<accession>A0A7W8C3X6</accession>
<name>A0A7W8C3X6_9BACT</name>
<dbReference type="AlphaFoldDB" id="A0A7W8C3X6"/>
<dbReference type="RefSeq" id="WP_183719854.1">
    <property type="nucleotide sequence ID" value="NZ_JACHGO010000005.1"/>
</dbReference>
<feature type="region of interest" description="Disordered" evidence="1">
    <location>
        <begin position="303"/>
        <end position="338"/>
    </location>
</feature>
<evidence type="ECO:0000313" key="3">
    <source>
        <dbReference type="Proteomes" id="UP000539075"/>
    </source>
</evidence>
<dbReference type="EMBL" id="JACHGO010000005">
    <property type="protein sequence ID" value="MBB5143919.1"/>
    <property type="molecule type" value="Genomic_DNA"/>
</dbReference>
<reference evidence="2 3" key="1">
    <citation type="submission" date="2020-08" db="EMBL/GenBank/DDBJ databases">
        <title>Genomic Encyclopedia of Type Strains, Phase IV (KMG-IV): sequencing the most valuable type-strain genomes for metagenomic binning, comparative biology and taxonomic classification.</title>
        <authorList>
            <person name="Goeker M."/>
        </authorList>
    </citation>
    <scope>NUCLEOTIDE SEQUENCE [LARGE SCALE GENOMIC DNA]</scope>
    <source>
        <strain evidence="2 3">DSM 11275</strain>
    </source>
</reference>
<organism evidence="2 3">
    <name type="scientific">Desulfovibrio intestinalis</name>
    <dbReference type="NCBI Taxonomy" id="58621"/>
    <lineage>
        <taxon>Bacteria</taxon>
        <taxon>Pseudomonadati</taxon>
        <taxon>Thermodesulfobacteriota</taxon>
        <taxon>Desulfovibrionia</taxon>
        <taxon>Desulfovibrionales</taxon>
        <taxon>Desulfovibrionaceae</taxon>
        <taxon>Desulfovibrio</taxon>
    </lineage>
</organism>
<comment type="caution">
    <text evidence="2">The sequence shown here is derived from an EMBL/GenBank/DDBJ whole genome shotgun (WGS) entry which is preliminary data.</text>
</comment>
<evidence type="ECO:0000256" key="1">
    <source>
        <dbReference type="SAM" id="MobiDB-lite"/>
    </source>
</evidence>
<protein>
    <submittedName>
        <fullName evidence="2">Uncharacterized protein</fullName>
    </submittedName>
</protein>
<dbReference type="Proteomes" id="UP000539075">
    <property type="component" value="Unassembled WGS sequence"/>
</dbReference>
<keyword evidence="3" id="KW-1185">Reference proteome</keyword>